<dbReference type="Proteomes" id="UP001469553">
    <property type="component" value="Unassembled WGS sequence"/>
</dbReference>
<dbReference type="EMBL" id="JAHRIP010066352">
    <property type="protein sequence ID" value="MEQ2306542.1"/>
    <property type="molecule type" value="Genomic_DNA"/>
</dbReference>
<comment type="caution">
    <text evidence="1">The sequence shown here is derived from an EMBL/GenBank/DDBJ whole genome shotgun (WGS) entry which is preliminary data.</text>
</comment>
<organism evidence="1 2">
    <name type="scientific">Ameca splendens</name>
    <dbReference type="NCBI Taxonomy" id="208324"/>
    <lineage>
        <taxon>Eukaryota</taxon>
        <taxon>Metazoa</taxon>
        <taxon>Chordata</taxon>
        <taxon>Craniata</taxon>
        <taxon>Vertebrata</taxon>
        <taxon>Euteleostomi</taxon>
        <taxon>Actinopterygii</taxon>
        <taxon>Neopterygii</taxon>
        <taxon>Teleostei</taxon>
        <taxon>Neoteleostei</taxon>
        <taxon>Acanthomorphata</taxon>
        <taxon>Ovalentaria</taxon>
        <taxon>Atherinomorphae</taxon>
        <taxon>Cyprinodontiformes</taxon>
        <taxon>Goodeidae</taxon>
        <taxon>Ameca</taxon>
    </lineage>
</organism>
<gene>
    <name evidence="1" type="ORF">AMECASPLE_009338</name>
</gene>
<protein>
    <submittedName>
        <fullName evidence="1">Uncharacterized protein</fullName>
    </submittedName>
</protein>
<name>A0ABV0ZLA0_9TELE</name>
<reference evidence="1 2" key="1">
    <citation type="submission" date="2021-06" db="EMBL/GenBank/DDBJ databases">
        <authorList>
            <person name="Palmer J.M."/>
        </authorList>
    </citation>
    <scope>NUCLEOTIDE SEQUENCE [LARGE SCALE GENOMIC DNA]</scope>
    <source>
        <strain evidence="1 2">AS_MEX2019</strain>
        <tissue evidence="1">Muscle</tissue>
    </source>
</reference>
<proteinExistence type="predicted"/>
<accession>A0ABV0ZLA0</accession>
<sequence>MILPDPDQAITELLDSLRCNLVVSDGPKYDVLKKFCWINSGEHGGHSMASIPSSSGNCLHTFATRDWGLSCTRRNLHQCVVTMNLNILFNINTLIFYQIIFRSVKSCPVNTGPVRRWY</sequence>
<evidence type="ECO:0000313" key="2">
    <source>
        <dbReference type="Proteomes" id="UP001469553"/>
    </source>
</evidence>
<keyword evidence="2" id="KW-1185">Reference proteome</keyword>
<evidence type="ECO:0000313" key="1">
    <source>
        <dbReference type="EMBL" id="MEQ2306542.1"/>
    </source>
</evidence>